<reference evidence="2 3" key="1">
    <citation type="submission" date="2012-01" db="EMBL/GenBank/DDBJ databases">
        <title>Improved High-Quality Draft sequence of Saccharomonospora xinjiangensis XJ-54.</title>
        <authorList>
            <consortium name="US DOE Joint Genome Institute"/>
            <person name="Lucas S."/>
            <person name="Han J."/>
            <person name="Lapidus A."/>
            <person name="Cheng J.-F."/>
            <person name="Goodwin L."/>
            <person name="Pitluck S."/>
            <person name="Peters L."/>
            <person name="Mikhailova N."/>
            <person name="Teshima H."/>
            <person name="Detter J.C."/>
            <person name="Han C."/>
            <person name="Tapia R."/>
            <person name="Land M."/>
            <person name="Hauser L."/>
            <person name="Kyrpides N."/>
            <person name="Ivanova N."/>
            <person name="Pagani I."/>
            <person name="Brambilla E.-M."/>
            <person name="Klenk H.-P."/>
            <person name="Woyke T."/>
        </authorList>
    </citation>
    <scope>NUCLEOTIDE SEQUENCE [LARGE SCALE GENOMIC DNA]</scope>
    <source>
        <strain evidence="2 3">XJ-54</strain>
    </source>
</reference>
<dbReference type="HOGENOM" id="CLU_045534_0_0_11"/>
<dbReference type="Proteomes" id="UP000004691">
    <property type="component" value="Unassembled WGS sequence"/>
</dbReference>
<dbReference type="OrthoDB" id="3848264at2"/>
<dbReference type="AlphaFoldDB" id="I0V6L9"/>
<dbReference type="EMBL" id="JH636049">
    <property type="protein sequence ID" value="EID55772.1"/>
    <property type="molecule type" value="Genomic_DNA"/>
</dbReference>
<dbReference type="RefSeq" id="WP_006239961.1">
    <property type="nucleotide sequence ID" value="NZ_JH636049.1"/>
</dbReference>
<feature type="region of interest" description="Disordered" evidence="1">
    <location>
        <begin position="1"/>
        <end position="37"/>
    </location>
</feature>
<evidence type="ECO:0000313" key="3">
    <source>
        <dbReference type="Proteomes" id="UP000004691"/>
    </source>
</evidence>
<protein>
    <submittedName>
        <fullName evidence="2">Uncharacterized protein</fullName>
    </submittedName>
</protein>
<evidence type="ECO:0000313" key="2">
    <source>
        <dbReference type="EMBL" id="EID55772.1"/>
    </source>
</evidence>
<sequence>MTSHPHLRAPNLDDAADSDNGDNGDNGDYGELLGTTRLSPLRLPPEAELAAMARRSPLLAAVRALALWIGDGRPVDDETGALSEDDLALAAEELSARGVLPTEMTDATDATNATQVTQVTATRDEVSQWWELADDLEFIHIGETKATVESGVDDWPDGDDNTVLEVWKQAFASVCAWSLSLDAELAGEPHLHLHGAGATVLPLFAARENGITMAELSAMVHEVAVIDADGDWSDDGWRSWVASHGDPAEVLYGRLALLGAVQITDGVVRLTEPGLFVLWSELKSEIDIPLLPSAESMSASDMVSIALLGTDEQVGVEWNLWSATRTATDAAKQLAAAAEEGGPGERGAATALLHELGTDANQVWEGLLDVPSLRPYAKQALREAGNTSARCELTDHDIAWLTADMFCDVDVEHPPDRIGDLLASTVGEGDEGLFEVLWRLNHPGAGAALRVFGEYHPDRKVAKAARRAAFKLESVR</sequence>
<organism evidence="2 3">
    <name type="scientific">Saccharomonospora xinjiangensis XJ-54</name>
    <dbReference type="NCBI Taxonomy" id="882086"/>
    <lineage>
        <taxon>Bacteria</taxon>
        <taxon>Bacillati</taxon>
        <taxon>Actinomycetota</taxon>
        <taxon>Actinomycetes</taxon>
        <taxon>Pseudonocardiales</taxon>
        <taxon>Pseudonocardiaceae</taxon>
        <taxon>Saccharomonospora</taxon>
    </lineage>
</organism>
<evidence type="ECO:0000256" key="1">
    <source>
        <dbReference type="SAM" id="MobiDB-lite"/>
    </source>
</evidence>
<dbReference type="STRING" id="882086.SacxiDRAFT_3576"/>
<accession>I0V6L9</accession>
<name>I0V6L9_9PSEU</name>
<proteinExistence type="predicted"/>
<gene>
    <name evidence="2" type="ORF">SacxiDRAFT_3576</name>
</gene>
<dbReference type="eggNOG" id="COG0140">
    <property type="taxonomic scope" value="Bacteria"/>
</dbReference>
<keyword evidence="3" id="KW-1185">Reference proteome</keyword>